<feature type="domain" description="Glycosyl hydrolase-like 10" evidence="3">
    <location>
        <begin position="71"/>
        <end position="366"/>
    </location>
</feature>
<dbReference type="InterPro" id="IPR006311">
    <property type="entry name" value="TAT_signal"/>
</dbReference>
<dbReference type="Gene3D" id="3.20.20.80">
    <property type="entry name" value="Glycosidases"/>
    <property type="match status" value="1"/>
</dbReference>
<evidence type="ECO:0000259" key="3">
    <source>
        <dbReference type="Pfam" id="PF02638"/>
    </source>
</evidence>
<dbReference type="SUPFAM" id="SSF51445">
    <property type="entry name" value="(Trans)glycosidases"/>
    <property type="match status" value="1"/>
</dbReference>
<feature type="region of interest" description="Disordered" evidence="2">
    <location>
        <begin position="1"/>
        <end position="21"/>
    </location>
</feature>
<dbReference type="PANTHER" id="PTHR43405">
    <property type="entry name" value="GLYCOSYL HYDROLASE DIGH"/>
    <property type="match status" value="1"/>
</dbReference>
<protein>
    <submittedName>
        <fullName evidence="4">Family 10 glycosylhydrolase</fullName>
    </submittedName>
</protein>
<organism evidence="4 5">
    <name type="scientific">Candidatus Faecalibacterium faecipullorum</name>
    <dbReference type="NCBI Taxonomy" id="2838578"/>
    <lineage>
        <taxon>Bacteria</taxon>
        <taxon>Bacillati</taxon>
        <taxon>Bacillota</taxon>
        <taxon>Clostridia</taxon>
        <taxon>Eubacteriales</taxon>
        <taxon>Oscillospiraceae</taxon>
        <taxon>Faecalibacterium</taxon>
    </lineage>
</organism>
<gene>
    <name evidence="4" type="ORF">H9771_05245</name>
</gene>
<dbReference type="InterPro" id="IPR052177">
    <property type="entry name" value="Divisome_Glycosyl_Hydrolase"/>
</dbReference>
<proteinExistence type="predicted"/>
<dbReference type="Pfam" id="PF02638">
    <property type="entry name" value="GHL10"/>
    <property type="match status" value="1"/>
</dbReference>
<dbReference type="InterPro" id="IPR003790">
    <property type="entry name" value="GHL10"/>
</dbReference>
<dbReference type="AlphaFoldDB" id="A0A9D2MF65"/>
<dbReference type="PANTHER" id="PTHR43405:SF1">
    <property type="entry name" value="GLYCOSYL HYDROLASE DIGH"/>
    <property type="match status" value="1"/>
</dbReference>
<evidence type="ECO:0000256" key="2">
    <source>
        <dbReference type="SAM" id="MobiDB-lite"/>
    </source>
</evidence>
<dbReference type="PROSITE" id="PS51318">
    <property type="entry name" value="TAT"/>
    <property type="match status" value="1"/>
</dbReference>
<keyword evidence="1" id="KW-0732">Signal</keyword>
<reference evidence="4" key="2">
    <citation type="submission" date="2021-04" db="EMBL/GenBank/DDBJ databases">
        <authorList>
            <person name="Gilroy R."/>
        </authorList>
    </citation>
    <scope>NUCLEOTIDE SEQUENCE</scope>
    <source>
        <strain evidence="4">ChiHjej9B8-13557</strain>
    </source>
</reference>
<dbReference type="InterPro" id="IPR017853">
    <property type="entry name" value="GH"/>
</dbReference>
<comment type="caution">
    <text evidence="4">The sequence shown here is derived from an EMBL/GenBank/DDBJ whole genome shotgun (WGS) entry which is preliminary data.</text>
</comment>
<name>A0A9D2MF65_9FIRM</name>
<dbReference type="Proteomes" id="UP000824211">
    <property type="component" value="Unassembled WGS sequence"/>
</dbReference>
<reference evidence="4" key="1">
    <citation type="journal article" date="2021" name="PeerJ">
        <title>Extensive microbial diversity within the chicken gut microbiome revealed by metagenomics and culture.</title>
        <authorList>
            <person name="Gilroy R."/>
            <person name="Ravi A."/>
            <person name="Getino M."/>
            <person name="Pursley I."/>
            <person name="Horton D.L."/>
            <person name="Alikhan N.F."/>
            <person name="Baker D."/>
            <person name="Gharbi K."/>
            <person name="Hall N."/>
            <person name="Watson M."/>
            <person name="Adriaenssens E.M."/>
            <person name="Foster-Nyarko E."/>
            <person name="Jarju S."/>
            <person name="Secka A."/>
            <person name="Antonio M."/>
            <person name="Oren A."/>
            <person name="Chaudhuri R.R."/>
            <person name="La Ragione R."/>
            <person name="Hildebrand F."/>
            <person name="Pallen M.J."/>
        </authorList>
    </citation>
    <scope>NUCLEOTIDE SEQUENCE</scope>
    <source>
        <strain evidence="4">ChiHjej9B8-13557</strain>
    </source>
</reference>
<sequence>MSRAGKYRAKRAGRSGRAGGRRMGRRAFLTGAGAAAVGLGLWLRRGWLNGGDPASAPPAAGGQDAPAAGEWRAVWVSYIELAGMDWTSADAFRADAQAMMDRCAALGLNTVIVQVRPFGDALYRSALYPWSHLCTGAQGRDPGFDPLDILLTEAHLRGIAVEGWINPYRLQAGGLPRALCETNLAHTHPEWVVEAGGGLYLNPAIPEAAAYVADGVAELVQNYPVDGVHFDDYFYPTTDPAIDAAQFAAAGGGDLAAFRRGQITALVKAARDAVKAADPTLRFGVSPQGNPDNDLNQQYCDVYAWLAAGGADAVVDYLCPQLYWGDGFTLSNGSQRFAYQNILAEWAAIPRAEAALYVGLGAWQIGDGDGSADGGAAARWSTGRVLADQVAGLRAAGAGGYALYRYGSLFENAAWPELAAAERAALAAANGMA</sequence>
<evidence type="ECO:0000313" key="4">
    <source>
        <dbReference type="EMBL" id="HJB59045.1"/>
    </source>
</evidence>
<dbReference type="EMBL" id="DWXX01000092">
    <property type="protein sequence ID" value="HJB59045.1"/>
    <property type="molecule type" value="Genomic_DNA"/>
</dbReference>
<evidence type="ECO:0000256" key="1">
    <source>
        <dbReference type="ARBA" id="ARBA00022729"/>
    </source>
</evidence>
<evidence type="ECO:0000313" key="5">
    <source>
        <dbReference type="Proteomes" id="UP000824211"/>
    </source>
</evidence>
<accession>A0A9D2MF65</accession>